<organism evidence="2 3">
    <name type="scientific">Thioclava pacifica DSM 10166</name>
    <dbReference type="NCBI Taxonomy" id="1353537"/>
    <lineage>
        <taxon>Bacteria</taxon>
        <taxon>Pseudomonadati</taxon>
        <taxon>Pseudomonadota</taxon>
        <taxon>Alphaproteobacteria</taxon>
        <taxon>Rhodobacterales</taxon>
        <taxon>Paracoccaceae</taxon>
        <taxon>Thioclava</taxon>
    </lineage>
</organism>
<dbReference type="InterPro" id="IPR036844">
    <property type="entry name" value="Hint_dom_sf"/>
</dbReference>
<name>A0A074J287_9RHOB</name>
<dbReference type="STRING" id="1353537.TP2_11570"/>
<sequence length="353" mass="39019">MRAGYQGTFVISWAQTEIDGTPEPPPEIVTVGACWRWSGQAICVDGPNDRLILRNARGEAERRAKAARAVRKLLGEAVGQSEIAARADEDDTPNLSFTLTDGYHAYVVTLIELPESGTRILMFAGRMPPAQTDLWVVDRALDLRPNEARKGPAGVICFTPGTLIETENGRRPVEALREGDRVLTRDDGAQPICWIGQRRISGARLHAMPHLRPVRIDAGAFGIARPDRDLIVSPQHRMLVRGAAARALFAEEEVLVRACDLVNGRQIRFEAAIPELHYIHLMFERHEVLWANGVETESFHPASTRLEMIAPEQRSGLMAILPEVAENPLSYGAYARRALKPSEAAILRHDLAA</sequence>
<dbReference type="Proteomes" id="UP000027432">
    <property type="component" value="Unassembled WGS sequence"/>
</dbReference>
<dbReference type="OrthoDB" id="6305173at2"/>
<proteinExistence type="predicted"/>
<reference evidence="2 3" key="1">
    <citation type="submission" date="2013-07" db="EMBL/GenBank/DDBJ databases">
        <title>Thioclava pacifica DSM 10166 Genome Sequencing.</title>
        <authorList>
            <person name="Lai Q."/>
            <person name="Shao Z."/>
        </authorList>
    </citation>
    <scope>NUCLEOTIDE SEQUENCE [LARGE SCALE GENOMIC DNA]</scope>
    <source>
        <strain evidence="2 3">DSM 10166</strain>
    </source>
</reference>
<protein>
    <recommendedName>
        <fullName evidence="1">Hedgehog/Intein (Hint) domain-containing protein</fullName>
    </recommendedName>
</protein>
<evidence type="ECO:0000259" key="1">
    <source>
        <dbReference type="Pfam" id="PF13403"/>
    </source>
</evidence>
<comment type="caution">
    <text evidence="2">The sequence shown here is derived from an EMBL/GenBank/DDBJ whole genome shotgun (WGS) entry which is preliminary data.</text>
</comment>
<dbReference type="SUPFAM" id="SSF51294">
    <property type="entry name" value="Hedgehog/intein (Hint) domain"/>
    <property type="match status" value="1"/>
</dbReference>
<dbReference type="InterPro" id="IPR006141">
    <property type="entry name" value="Intein_N"/>
</dbReference>
<feature type="domain" description="Hedgehog/Intein (Hint)" evidence="1">
    <location>
        <begin position="156"/>
        <end position="302"/>
    </location>
</feature>
<dbReference type="EMBL" id="AUND01000038">
    <property type="protein sequence ID" value="KEO51526.1"/>
    <property type="molecule type" value="Genomic_DNA"/>
</dbReference>
<accession>A0A074J287</accession>
<dbReference type="GO" id="GO:0016539">
    <property type="term" value="P:intein-mediated protein splicing"/>
    <property type="evidence" value="ECO:0007669"/>
    <property type="project" value="InterPro"/>
</dbReference>
<dbReference type="PROSITE" id="PS50817">
    <property type="entry name" value="INTEIN_N_TER"/>
    <property type="match status" value="1"/>
</dbReference>
<gene>
    <name evidence="2" type="ORF">TP2_11570</name>
</gene>
<dbReference type="RefSeq" id="WP_038078905.1">
    <property type="nucleotide sequence ID" value="NZ_AUND01000038.1"/>
</dbReference>
<dbReference type="Gene3D" id="2.170.16.10">
    <property type="entry name" value="Hedgehog/Intein (Hint) domain"/>
    <property type="match status" value="1"/>
</dbReference>
<dbReference type="AlphaFoldDB" id="A0A074J287"/>
<evidence type="ECO:0000313" key="2">
    <source>
        <dbReference type="EMBL" id="KEO51526.1"/>
    </source>
</evidence>
<dbReference type="eggNOG" id="COG2931">
    <property type="taxonomic scope" value="Bacteria"/>
</dbReference>
<dbReference type="Pfam" id="PF13403">
    <property type="entry name" value="Hint_2"/>
    <property type="match status" value="1"/>
</dbReference>
<dbReference type="InterPro" id="IPR028992">
    <property type="entry name" value="Hedgehog/Intein_dom"/>
</dbReference>
<evidence type="ECO:0000313" key="3">
    <source>
        <dbReference type="Proteomes" id="UP000027432"/>
    </source>
</evidence>
<dbReference type="CDD" id="cd00081">
    <property type="entry name" value="Hint"/>
    <property type="match status" value="1"/>
</dbReference>
<keyword evidence="3" id="KW-1185">Reference proteome</keyword>